<proteinExistence type="predicted"/>
<dbReference type="SUPFAM" id="SSF52172">
    <property type="entry name" value="CheY-like"/>
    <property type="match status" value="1"/>
</dbReference>
<protein>
    <submittedName>
        <fullName evidence="10">Response regulator transcription factor</fullName>
    </submittedName>
</protein>
<evidence type="ECO:0000256" key="5">
    <source>
        <dbReference type="ARBA" id="ARBA00023163"/>
    </source>
</evidence>
<evidence type="ECO:0000256" key="7">
    <source>
        <dbReference type="PROSITE-ProRule" id="PRU01091"/>
    </source>
</evidence>
<dbReference type="Gene3D" id="1.10.10.10">
    <property type="entry name" value="Winged helix-like DNA-binding domain superfamily/Winged helix DNA-binding domain"/>
    <property type="match status" value="1"/>
</dbReference>
<comment type="caution">
    <text evidence="10">The sequence shown here is derived from an EMBL/GenBank/DDBJ whole genome shotgun (WGS) entry which is preliminary data.</text>
</comment>
<dbReference type="PANTHER" id="PTHR48111">
    <property type="entry name" value="REGULATOR OF RPOS"/>
    <property type="match status" value="1"/>
</dbReference>
<dbReference type="SMART" id="SM00862">
    <property type="entry name" value="Trans_reg_C"/>
    <property type="match status" value="1"/>
</dbReference>
<dbReference type="EMBL" id="BAAANY010000001">
    <property type="protein sequence ID" value="GAA1655623.1"/>
    <property type="molecule type" value="Genomic_DNA"/>
</dbReference>
<dbReference type="InterPro" id="IPR036388">
    <property type="entry name" value="WH-like_DNA-bd_sf"/>
</dbReference>
<name>A0ABP4RRD4_9ACTN</name>
<feature type="modified residue" description="4-aspartylphosphate" evidence="6">
    <location>
        <position position="60"/>
    </location>
</feature>
<dbReference type="SMART" id="SM00448">
    <property type="entry name" value="REC"/>
    <property type="match status" value="1"/>
</dbReference>
<dbReference type="Gene3D" id="3.40.50.2300">
    <property type="match status" value="1"/>
</dbReference>
<keyword evidence="4 7" id="KW-0238">DNA-binding</keyword>
<keyword evidence="5" id="KW-0804">Transcription</keyword>
<feature type="DNA-binding region" description="OmpR/PhoB-type" evidence="7">
    <location>
        <begin position="132"/>
        <end position="225"/>
    </location>
</feature>
<feature type="domain" description="Response regulatory" evidence="8">
    <location>
        <begin position="11"/>
        <end position="125"/>
    </location>
</feature>
<dbReference type="SUPFAM" id="SSF46894">
    <property type="entry name" value="C-terminal effector domain of the bipartite response regulators"/>
    <property type="match status" value="1"/>
</dbReference>
<evidence type="ECO:0000256" key="1">
    <source>
        <dbReference type="ARBA" id="ARBA00022553"/>
    </source>
</evidence>
<dbReference type="Pfam" id="PF00486">
    <property type="entry name" value="Trans_reg_C"/>
    <property type="match status" value="1"/>
</dbReference>
<dbReference type="InterPro" id="IPR001867">
    <property type="entry name" value="OmpR/PhoB-type_DNA-bd"/>
</dbReference>
<dbReference type="InterPro" id="IPR011006">
    <property type="entry name" value="CheY-like_superfamily"/>
</dbReference>
<dbReference type="CDD" id="cd17624">
    <property type="entry name" value="REC_OmpR_PmrA-like"/>
    <property type="match status" value="1"/>
</dbReference>
<evidence type="ECO:0000256" key="2">
    <source>
        <dbReference type="ARBA" id="ARBA00023012"/>
    </source>
</evidence>
<dbReference type="RefSeq" id="WP_163569006.1">
    <property type="nucleotide sequence ID" value="NZ_BAAANY010000001.1"/>
</dbReference>
<dbReference type="InterPro" id="IPR001789">
    <property type="entry name" value="Sig_transdc_resp-reg_receiver"/>
</dbReference>
<evidence type="ECO:0000256" key="6">
    <source>
        <dbReference type="PROSITE-ProRule" id="PRU00169"/>
    </source>
</evidence>
<keyword evidence="2" id="KW-0902">Two-component regulatory system</keyword>
<sequence length="226" mass="25017">MSDMLEGISASVLVVEDDGDLRGMLVRLLRAEGYLVDDAADGQQGLHLALSRGYQVLILDRGLPAVDGLDLLTRIRRQGVDLPVLILSARGSVRDRIAGLDAGAEDYLVKPFDLDELLARVRALVRRHLRGASQLAIGGGLLDVPLRVVRPPDSAEVPLSGREFDLLHLLARHPNIVYLRSELRCQIFTDATSDSIVDTYIYYLRRKLGRRVVRTVRGTGYRLGEL</sequence>
<feature type="domain" description="OmpR/PhoB-type" evidence="9">
    <location>
        <begin position="132"/>
        <end position="225"/>
    </location>
</feature>
<reference evidence="11" key="1">
    <citation type="journal article" date="2019" name="Int. J. Syst. Evol. Microbiol.">
        <title>The Global Catalogue of Microorganisms (GCM) 10K type strain sequencing project: providing services to taxonomists for standard genome sequencing and annotation.</title>
        <authorList>
            <consortium name="The Broad Institute Genomics Platform"/>
            <consortium name="The Broad Institute Genome Sequencing Center for Infectious Disease"/>
            <person name="Wu L."/>
            <person name="Ma J."/>
        </authorList>
    </citation>
    <scope>NUCLEOTIDE SEQUENCE [LARGE SCALE GENOMIC DNA]</scope>
    <source>
        <strain evidence="11">JCM 14718</strain>
    </source>
</reference>
<dbReference type="Pfam" id="PF00072">
    <property type="entry name" value="Response_reg"/>
    <property type="match status" value="1"/>
</dbReference>
<keyword evidence="11" id="KW-1185">Reference proteome</keyword>
<gene>
    <name evidence="10" type="ORF">GCM10009765_00990</name>
</gene>
<accession>A0ABP4RRD4</accession>
<dbReference type="PANTHER" id="PTHR48111:SF1">
    <property type="entry name" value="TWO-COMPONENT RESPONSE REGULATOR ORR33"/>
    <property type="match status" value="1"/>
</dbReference>
<dbReference type="PROSITE" id="PS50110">
    <property type="entry name" value="RESPONSE_REGULATORY"/>
    <property type="match status" value="1"/>
</dbReference>
<dbReference type="CDD" id="cd00383">
    <property type="entry name" value="trans_reg_C"/>
    <property type="match status" value="1"/>
</dbReference>
<dbReference type="InterPro" id="IPR039420">
    <property type="entry name" value="WalR-like"/>
</dbReference>
<evidence type="ECO:0000256" key="4">
    <source>
        <dbReference type="ARBA" id="ARBA00023125"/>
    </source>
</evidence>
<dbReference type="Gene3D" id="6.10.250.690">
    <property type="match status" value="1"/>
</dbReference>
<keyword evidence="3" id="KW-0805">Transcription regulation</keyword>
<dbReference type="PROSITE" id="PS51755">
    <property type="entry name" value="OMPR_PHOB"/>
    <property type="match status" value="1"/>
</dbReference>
<organism evidence="10 11">
    <name type="scientific">Fodinicola feengrottensis</name>
    <dbReference type="NCBI Taxonomy" id="435914"/>
    <lineage>
        <taxon>Bacteria</taxon>
        <taxon>Bacillati</taxon>
        <taxon>Actinomycetota</taxon>
        <taxon>Actinomycetes</taxon>
        <taxon>Mycobacteriales</taxon>
        <taxon>Fodinicola</taxon>
    </lineage>
</organism>
<evidence type="ECO:0000256" key="3">
    <source>
        <dbReference type="ARBA" id="ARBA00023015"/>
    </source>
</evidence>
<dbReference type="Proteomes" id="UP001500618">
    <property type="component" value="Unassembled WGS sequence"/>
</dbReference>
<dbReference type="InterPro" id="IPR016032">
    <property type="entry name" value="Sig_transdc_resp-reg_C-effctor"/>
</dbReference>
<evidence type="ECO:0000313" key="11">
    <source>
        <dbReference type="Proteomes" id="UP001500618"/>
    </source>
</evidence>
<evidence type="ECO:0000259" key="9">
    <source>
        <dbReference type="PROSITE" id="PS51755"/>
    </source>
</evidence>
<evidence type="ECO:0000259" key="8">
    <source>
        <dbReference type="PROSITE" id="PS50110"/>
    </source>
</evidence>
<keyword evidence="1 6" id="KW-0597">Phosphoprotein</keyword>
<evidence type="ECO:0000313" key="10">
    <source>
        <dbReference type="EMBL" id="GAA1655623.1"/>
    </source>
</evidence>